<keyword evidence="1" id="KW-0472">Membrane</keyword>
<dbReference type="Proteomes" id="UP001204376">
    <property type="component" value="Unassembled WGS sequence"/>
</dbReference>
<name>A0ABT1T0F4_9SPHI</name>
<dbReference type="PANTHER" id="PTHR38482:SF1">
    <property type="entry name" value="DMT FAMILY PROTEIN"/>
    <property type="match status" value="1"/>
</dbReference>
<feature type="transmembrane region" description="Helical" evidence="1">
    <location>
        <begin position="102"/>
        <end position="120"/>
    </location>
</feature>
<feature type="transmembrane region" description="Helical" evidence="1">
    <location>
        <begin position="36"/>
        <end position="55"/>
    </location>
</feature>
<organism evidence="2 3">
    <name type="scientific">Mucilaginibacter aquariorum</name>
    <dbReference type="NCBI Taxonomy" id="2967225"/>
    <lineage>
        <taxon>Bacteria</taxon>
        <taxon>Pseudomonadati</taxon>
        <taxon>Bacteroidota</taxon>
        <taxon>Sphingobacteriia</taxon>
        <taxon>Sphingobacteriales</taxon>
        <taxon>Sphingobacteriaceae</taxon>
        <taxon>Mucilaginibacter</taxon>
    </lineage>
</organism>
<keyword evidence="1" id="KW-0812">Transmembrane</keyword>
<keyword evidence="3" id="KW-1185">Reference proteome</keyword>
<feature type="transmembrane region" description="Helical" evidence="1">
    <location>
        <begin position="76"/>
        <end position="96"/>
    </location>
</feature>
<reference evidence="2 3" key="1">
    <citation type="submission" date="2022-07" db="EMBL/GenBank/DDBJ databases">
        <title>Mucilaginibacter sp. JC4.</title>
        <authorList>
            <person name="Le V."/>
            <person name="Ko S.-R."/>
            <person name="Ahn C.-Y."/>
            <person name="Oh H.-M."/>
        </authorList>
    </citation>
    <scope>NUCLEOTIDE SEQUENCE [LARGE SCALE GENOMIC DNA]</scope>
    <source>
        <strain evidence="2 3">JC4</strain>
    </source>
</reference>
<dbReference type="InterPro" id="IPR007437">
    <property type="entry name" value="DUF486"/>
</dbReference>
<evidence type="ECO:0000313" key="2">
    <source>
        <dbReference type="EMBL" id="MCQ6957950.1"/>
    </source>
</evidence>
<sequence length="123" mass="14214">MRGLKTILFLTISNTFMTFAWYGHLKFKEYDWGKNLGLISVILISWGLAFFEYLFQVPANRAGFKADGGPFTLVQLKTIQEAITLTMFMVFTIVFFKTEKLGWNHLVGFALIVLAVFVIFKKW</sequence>
<feature type="transmembrane region" description="Helical" evidence="1">
    <location>
        <begin position="7"/>
        <end position="24"/>
    </location>
</feature>
<evidence type="ECO:0000313" key="3">
    <source>
        <dbReference type="Proteomes" id="UP001204376"/>
    </source>
</evidence>
<evidence type="ECO:0000256" key="1">
    <source>
        <dbReference type="SAM" id="Phobius"/>
    </source>
</evidence>
<dbReference type="RefSeq" id="WP_256538137.1">
    <property type="nucleotide sequence ID" value="NZ_JANHOH010000001.1"/>
</dbReference>
<gene>
    <name evidence="2" type="ORF">NPE20_08275</name>
</gene>
<proteinExistence type="predicted"/>
<dbReference type="Pfam" id="PF04342">
    <property type="entry name" value="DMT_6"/>
    <property type="match status" value="1"/>
</dbReference>
<dbReference type="PANTHER" id="PTHR38482">
    <property type="entry name" value="DMT FAMILY PROTEIN"/>
    <property type="match status" value="1"/>
</dbReference>
<protein>
    <submittedName>
        <fullName evidence="2">DMT family protein</fullName>
    </submittedName>
</protein>
<keyword evidence="1" id="KW-1133">Transmembrane helix</keyword>
<comment type="caution">
    <text evidence="2">The sequence shown here is derived from an EMBL/GenBank/DDBJ whole genome shotgun (WGS) entry which is preliminary data.</text>
</comment>
<dbReference type="PIRSF" id="PIRSF021239">
    <property type="entry name" value="UCP021239"/>
    <property type="match status" value="1"/>
</dbReference>
<accession>A0ABT1T0F4</accession>
<dbReference type="EMBL" id="JANHOH010000001">
    <property type="protein sequence ID" value="MCQ6957950.1"/>
    <property type="molecule type" value="Genomic_DNA"/>
</dbReference>